<keyword evidence="1" id="KW-0663">Pyridoxal phosphate</keyword>
<proteinExistence type="predicted"/>
<dbReference type="Proteomes" id="UP001437256">
    <property type="component" value="Unassembled WGS sequence"/>
</dbReference>
<feature type="domain" description="Aminotransferase class V" evidence="2">
    <location>
        <begin position="2"/>
        <end position="161"/>
    </location>
</feature>
<dbReference type="EMBL" id="JBBXMP010000045">
    <property type="protein sequence ID" value="KAL0065603.1"/>
    <property type="molecule type" value="Genomic_DNA"/>
</dbReference>
<protein>
    <recommendedName>
        <fullName evidence="2">Aminotransferase class V domain-containing protein</fullName>
    </recommendedName>
</protein>
<dbReference type="InterPro" id="IPR015424">
    <property type="entry name" value="PyrdxlP-dep_Trfase"/>
</dbReference>
<comment type="caution">
    <text evidence="3">The sequence shown here is derived from an EMBL/GenBank/DDBJ whole genome shotgun (WGS) entry which is preliminary data.</text>
</comment>
<dbReference type="PANTHER" id="PTHR43092:SF2">
    <property type="entry name" value="HERCYNYLCYSTEINE SULFOXIDE LYASE"/>
    <property type="match status" value="1"/>
</dbReference>
<sequence length="240" mass="26363">MPWREMVAICREEGALSIIDAAHSLGQELNINLGDTQPDFWVANCSKWFYAKRGSALLYVPKRNQHLIPYSIPAGIVEPGKGIMSDFATEFVWNGSADVAIPLTIDSALDFRAAVGGEEKIIRYCQELAVTGGTKLAAILNTEVMSTDASPETRICMVNVRLPFSAPVAPSFGVFSGFDRKLIEDHKVYASVFYHDGKWWIRVSAQIYNEISDFERLGAALLVACAEIEKEFGAAQPPAS</sequence>
<evidence type="ECO:0000313" key="4">
    <source>
        <dbReference type="Proteomes" id="UP001437256"/>
    </source>
</evidence>
<evidence type="ECO:0000256" key="1">
    <source>
        <dbReference type="ARBA" id="ARBA00022898"/>
    </source>
</evidence>
<accession>A0ABR2ZW17</accession>
<name>A0ABR2ZW17_9AGAR</name>
<dbReference type="SUPFAM" id="SSF53383">
    <property type="entry name" value="PLP-dependent transferases"/>
    <property type="match status" value="1"/>
</dbReference>
<dbReference type="Gene3D" id="3.90.1150.10">
    <property type="entry name" value="Aspartate Aminotransferase, domain 1"/>
    <property type="match status" value="1"/>
</dbReference>
<reference evidence="3 4" key="1">
    <citation type="submission" date="2024-05" db="EMBL/GenBank/DDBJ databases">
        <title>A draft genome resource for the thread blight pathogen Marasmius tenuissimus strain MS-2.</title>
        <authorList>
            <person name="Yulfo-Soto G.E."/>
            <person name="Baruah I.K."/>
            <person name="Amoako-Attah I."/>
            <person name="Bukari Y."/>
            <person name="Meinhardt L.W."/>
            <person name="Bailey B.A."/>
            <person name="Cohen S.P."/>
        </authorList>
    </citation>
    <scope>NUCLEOTIDE SEQUENCE [LARGE SCALE GENOMIC DNA]</scope>
    <source>
        <strain evidence="3 4">MS-2</strain>
    </source>
</reference>
<keyword evidence="4" id="KW-1185">Reference proteome</keyword>
<dbReference type="InterPro" id="IPR000192">
    <property type="entry name" value="Aminotrans_V_dom"/>
</dbReference>
<evidence type="ECO:0000259" key="2">
    <source>
        <dbReference type="Pfam" id="PF00266"/>
    </source>
</evidence>
<dbReference type="Gene3D" id="3.40.640.10">
    <property type="entry name" value="Type I PLP-dependent aspartate aminotransferase-like (Major domain)"/>
    <property type="match status" value="1"/>
</dbReference>
<dbReference type="InterPro" id="IPR015421">
    <property type="entry name" value="PyrdxlP-dep_Trfase_major"/>
</dbReference>
<organism evidence="3 4">
    <name type="scientific">Marasmius tenuissimus</name>
    <dbReference type="NCBI Taxonomy" id="585030"/>
    <lineage>
        <taxon>Eukaryota</taxon>
        <taxon>Fungi</taxon>
        <taxon>Dikarya</taxon>
        <taxon>Basidiomycota</taxon>
        <taxon>Agaricomycotina</taxon>
        <taxon>Agaricomycetes</taxon>
        <taxon>Agaricomycetidae</taxon>
        <taxon>Agaricales</taxon>
        <taxon>Marasmiineae</taxon>
        <taxon>Marasmiaceae</taxon>
        <taxon>Marasmius</taxon>
    </lineage>
</organism>
<dbReference type="PANTHER" id="PTHR43092">
    <property type="entry name" value="L-CYSTEINE DESULFHYDRASE"/>
    <property type="match status" value="1"/>
</dbReference>
<dbReference type="InterPro" id="IPR015422">
    <property type="entry name" value="PyrdxlP-dep_Trfase_small"/>
</dbReference>
<evidence type="ECO:0000313" key="3">
    <source>
        <dbReference type="EMBL" id="KAL0065603.1"/>
    </source>
</evidence>
<gene>
    <name evidence="3" type="ORF">AAF712_007381</name>
</gene>
<dbReference type="Pfam" id="PF00266">
    <property type="entry name" value="Aminotran_5"/>
    <property type="match status" value="1"/>
</dbReference>